<proteinExistence type="predicted"/>
<feature type="compositionally biased region" description="Basic and acidic residues" evidence="1">
    <location>
        <begin position="1"/>
        <end position="15"/>
    </location>
</feature>
<dbReference type="EMBL" id="CAJHUB010000677">
    <property type="protein sequence ID" value="CAD7676410.1"/>
    <property type="molecule type" value="Genomic_DNA"/>
</dbReference>
<sequence length="298" mass="30933">MAIDNKEKVKADDIKWGGGEAPSLPIEAPRNTNLRLPRAGPPRPGRAAASRPGPPSLPAASAAAAAAAAAAPAPAPRPPAARAGRLTHLAPPPRLPLVTRDPAPLGTGSAAAGGRRETLLGRRRRRPVRLQAADSEPVAQPVTAARAPRRRLSPTTTWRPRPPQEAGGRGARRRAGQLTARPLAASTPREPAVGGGAAPPPPESRGAGPRGPGARAPPSPRGRPEAPGPAALPGAATAHLAPPPRGDMLRFWAFTKYCSDFSFLLISISLIALMENEAQNPSHFRCCKQGPRYVSKII</sequence>
<feature type="compositionally biased region" description="Low complexity" evidence="1">
    <location>
        <begin position="228"/>
        <end position="239"/>
    </location>
</feature>
<protein>
    <submittedName>
        <fullName evidence="2">(raccoon dog) hypothetical protein</fullName>
    </submittedName>
</protein>
<feature type="region of interest" description="Disordered" evidence="1">
    <location>
        <begin position="1"/>
        <end position="239"/>
    </location>
</feature>
<gene>
    <name evidence="2" type="ORF">NYPRO_LOCUS9205</name>
</gene>
<feature type="compositionally biased region" description="Low complexity" evidence="1">
    <location>
        <begin position="58"/>
        <end position="72"/>
    </location>
</feature>
<accession>A0A811YFR1</accession>
<evidence type="ECO:0000313" key="2">
    <source>
        <dbReference type="EMBL" id="CAD7676410.1"/>
    </source>
</evidence>
<dbReference type="AlphaFoldDB" id="A0A811YFR1"/>
<keyword evidence="3" id="KW-1185">Reference proteome</keyword>
<reference evidence="2" key="1">
    <citation type="submission" date="2020-12" db="EMBL/GenBank/DDBJ databases">
        <authorList>
            <consortium name="Molecular Ecology Group"/>
        </authorList>
    </citation>
    <scope>NUCLEOTIDE SEQUENCE</scope>
    <source>
        <strain evidence="2">TBG_1078</strain>
    </source>
</reference>
<feature type="compositionally biased region" description="Low complexity" evidence="1">
    <location>
        <begin position="204"/>
        <end position="214"/>
    </location>
</feature>
<name>A0A811YFR1_NYCPR</name>
<comment type="caution">
    <text evidence="2">The sequence shown here is derived from an EMBL/GenBank/DDBJ whole genome shotgun (WGS) entry which is preliminary data.</text>
</comment>
<evidence type="ECO:0000256" key="1">
    <source>
        <dbReference type="SAM" id="MobiDB-lite"/>
    </source>
</evidence>
<dbReference type="Proteomes" id="UP000645828">
    <property type="component" value="Unassembled WGS sequence"/>
</dbReference>
<organism evidence="2 3">
    <name type="scientific">Nyctereutes procyonoides</name>
    <name type="common">Raccoon dog</name>
    <name type="synonym">Canis procyonoides</name>
    <dbReference type="NCBI Taxonomy" id="34880"/>
    <lineage>
        <taxon>Eukaryota</taxon>
        <taxon>Metazoa</taxon>
        <taxon>Chordata</taxon>
        <taxon>Craniata</taxon>
        <taxon>Vertebrata</taxon>
        <taxon>Euteleostomi</taxon>
        <taxon>Mammalia</taxon>
        <taxon>Eutheria</taxon>
        <taxon>Laurasiatheria</taxon>
        <taxon>Carnivora</taxon>
        <taxon>Caniformia</taxon>
        <taxon>Canidae</taxon>
        <taxon>Nyctereutes</taxon>
    </lineage>
</organism>
<evidence type="ECO:0000313" key="3">
    <source>
        <dbReference type="Proteomes" id="UP000645828"/>
    </source>
</evidence>